<sequence>MHDQHDHDFEHDVEGFATVLADELPGHWTVDYHQHANRTEQMHRAEAVWDMNAVAEAIARHPLKHNAVLTHADGTRLYITGRPQHDDEFLIAVIAPHRHPDAFRGVREPDGITVAADPFAAAEAITTGLLPRYEAALAQVQDNADRLSSRAPVTLTWVGPDLHAQADSTAMAAILTEHGFTPSDTGQSLVLSGDDTTLQAQAVRAVGARLAPLGIHLALRHQSARPGLDTATVAPVQHNRTTARVR</sequence>
<keyword evidence="2" id="KW-1185">Reference proteome</keyword>
<dbReference type="Proteomes" id="UP001596160">
    <property type="component" value="Unassembled WGS sequence"/>
</dbReference>
<dbReference type="EMBL" id="JBHSKP010000013">
    <property type="protein sequence ID" value="MFC5154025.1"/>
    <property type="molecule type" value="Genomic_DNA"/>
</dbReference>
<evidence type="ECO:0000313" key="2">
    <source>
        <dbReference type="Proteomes" id="UP001596160"/>
    </source>
</evidence>
<accession>A0ABW0APT8</accession>
<comment type="caution">
    <text evidence="1">The sequence shown here is derived from an EMBL/GenBank/DDBJ whole genome shotgun (WGS) entry which is preliminary data.</text>
</comment>
<organism evidence="1 2">
    <name type="scientific">Streptomyces amakusaensis</name>
    <dbReference type="NCBI Taxonomy" id="67271"/>
    <lineage>
        <taxon>Bacteria</taxon>
        <taxon>Bacillati</taxon>
        <taxon>Actinomycetota</taxon>
        <taxon>Actinomycetes</taxon>
        <taxon>Kitasatosporales</taxon>
        <taxon>Streptomycetaceae</taxon>
        <taxon>Streptomyces</taxon>
    </lineage>
</organism>
<protein>
    <submittedName>
        <fullName evidence="1">Uncharacterized protein</fullName>
    </submittedName>
</protein>
<evidence type="ECO:0000313" key="1">
    <source>
        <dbReference type="EMBL" id="MFC5154025.1"/>
    </source>
</evidence>
<reference evidence="2" key="1">
    <citation type="journal article" date="2019" name="Int. J. Syst. Evol. Microbiol.">
        <title>The Global Catalogue of Microorganisms (GCM) 10K type strain sequencing project: providing services to taxonomists for standard genome sequencing and annotation.</title>
        <authorList>
            <consortium name="The Broad Institute Genomics Platform"/>
            <consortium name="The Broad Institute Genome Sequencing Center for Infectious Disease"/>
            <person name="Wu L."/>
            <person name="Ma J."/>
        </authorList>
    </citation>
    <scope>NUCLEOTIDE SEQUENCE [LARGE SCALE GENOMIC DNA]</scope>
    <source>
        <strain evidence="2">PCU 266</strain>
    </source>
</reference>
<gene>
    <name evidence="1" type="ORF">ACFPRH_20025</name>
</gene>
<dbReference type="RefSeq" id="WP_344480448.1">
    <property type="nucleotide sequence ID" value="NZ_BAAASB010000014.1"/>
</dbReference>
<name>A0ABW0APT8_9ACTN</name>
<proteinExistence type="predicted"/>